<dbReference type="InterPro" id="IPR012337">
    <property type="entry name" value="RNaseH-like_sf"/>
</dbReference>
<comment type="function">
    <text evidence="16">Catalyzes the conversion of long-chain fatty acids to their active form acyl-CoAs for both synthesis of cellular lipids, and degradation via beta-oxidation.</text>
</comment>
<dbReference type="InterPro" id="IPR005135">
    <property type="entry name" value="Endo/exonuclease/phosphatase"/>
</dbReference>
<dbReference type="Gene3D" id="1.10.10.10">
    <property type="entry name" value="Winged helix-like DNA-binding domain superfamily/Winged helix DNA-binding domain"/>
    <property type="match status" value="1"/>
</dbReference>
<dbReference type="SUPFAM" id="SSF56219">
    <property type="entry name" value="DNase I-like"/>
    <property type="match status" value="1"/>
</dbReference>
<dbReference type="InterPro" id="IPR043502">
    <property type="entry name" value="DNA/RNA_pol_sf"/>
</dbReference>
<evidence type="ECO:0000313" key="19">
    <source>
        <dbReference type="EMBL" id="KAK3524537.1"/>
    </source>
</evidence>
<evidence type="ECO:0000256" key="3">
    <source>
        <dbReference type="ARBA" id="ARBA00022598"/>
    </source>
</evidence>
<comment type="catalytic activity">
    <reaction evidence="12">
        <text>15-hydroxy-(5Z,8Z,11Z,13E)-eicosatetraenoate + ATP + CoA = 15-hydroxy-(5Z,8Z,11Z,13E)-eicosatetraenoyl-CoA + AMP + diphosphate</text>
        <dbReference type="Rhea" id="RHEA:52116"/>
        <dbReference type="ChEBI" id="CHEBI:30616"/>
        <dbReference type="ChEBI" id="CHEBI:33019"/>
        <dbReference type="ChEBI" id="CHEBI:57287"/>
        <dbReference type="ChEBI" id="CHEBI:78832"/>
        <dbReference type="ChEBI" id="CHEBI:136409"/>
        <dbReference type="ChEBI" id="CHEBI:456215"/>
    </reaction>
    <physiologicalReaction direction="left-to-right" evidence="12">
        <dbReference type="Rhea" id="RHEA:52117"/>
    </physiologicalReaction>
</comment>
<evidence type="ECO:0000256" key="9">
    <source>
        <dbReference type="ARBA" id="ARBA00024469"/>
    </source>
</evidence>
<dbReference type="InterPro" id="IPR020845">
    <property type="entry name" value="AMP-binding_CS"/>
</dbReference>
<dbReference type="GO" id="GO:0005634">
    <property type="term" value="C:nucleus"/>
    <property type="evidence" value="ECO:0007669"/>
    <property type="project" value="UniProtKB-SubCell"/>
</dbReference>
<dbReference type="InterPro" id="IPR045311">
    <property type="entry name" value="LC-FACS_euk"/>
</dbReference>
<comment type="catalytic activity">
    <reaction evidence="10">
        <text>a long-chain fatty acid + ATP + CoA = a long-chain fatty acyl-CoA + AMP + diphosphate</text>
        <dbReference type="Rhea" id="RHEA:15421"/>
        <dbReference type="ChEBI" id="CHEBI:30616"/>
        <dbReference type="ChEBI" id="CHEBI:33019"/>
        <dbReference type="ChEBI" id="CHEBI:57287"/>
        <dbReference type="ChEBI" id="CHEBI:57560"/>
        <dbReference type="ChEBI" id="CHEBI:83139"/>
        <dbReference type="ChEBI" id="CHEBI:456215"/>
        <dbReference type="EC" id="6.2.1.3"/>
    </reaction>
    <physiologicalReaction direction="left-to-right" evidence="10">
        <dbReference type="Rhea" id="RHEA:15422"/>
    </physiologicalReaction>
</comment>
<evidence type="ECO:0000256" key="16">
    <source>
        <dbReference type="RuleBase" id="RU369030"/>
    </source>
</evidence>
<evidence type="ECO:0000256" key="6">
    <source>
        <dbReference type="ARBA" id="ARBA00022840"/>
    </source>
</evidence>
<feature type="domain" description="Reverse transcriptase" evidence="18">
    <location>
        <begin position="306"/>
        <end position="565"/>
    </location>
</feature>
<dbReference type="Gene3D" id="3.40.50.12780">
    <property type="entry name" value="N-terminal domain of ligase-like"/>
    <property type="match status" value="2"/>
</dbReference>
<keyword evidence="7 16" id="KW-0443">Lipid metabolism</keyword>
<dbReference type="Pfam" id="PF00501">
    <property type="entry name" value="AMP-binding"/>
    <property type="match status" value="2"/>
</dbReference>
<comment type="caution">
    <text evidence="19">The sequence shown here is derived from an EMBL/GenBank/DDBJ whole genome shotgun (WGS) entry which is preliminary data.</text>
</comment>
<evidence type="ECO:0000256" key="10">
    <source>
        <dbReference type="ARBA" id="ARBA00024484"/>
    </source>
</evidence>
<evidence type="ECO:0000256" key="17">
    <source>
        <dbReference type="SAM" id="MobiDB-lite"/>
    </source>
</evidence>
<comment type="subcellular location">
    <subcellularLocation>
        <location evidence="1">Nucleus</location>
    </subcellularLocation>
</comment>
<evidence type="ECO:0000256" key="13">
    <source>
        <dbReference type="ARBA" id="ARBA00024548"/>
    </source>
</evidence>
<evidence type="ECO:0000256" key="8">
    <source>
        <dbReference type="ARBA" id="ARBA00023242"/>
    </source>
</evidence>
<keyword evidence="5 16" id="KW-0276">Fatty acid metabolism</keyword>
<dbReference type="CDD" id="cd05927">
    <property type="entry name" value="LC-FACS_euk"/>
    <property type="match status" value="1"/>
</dbReference>
<dbReference type="SUPFAM" id="SSF53098">
    <property type="entry name" value="Ribonuclease H-like"/>
    <property type="match status" value="1"/>
</dbReference>
<comment type="catalytic activity">
    <reaction evidence="11">
        <text>12-hydroxy-(5Z,8Z,10E,14Z)-eicosatetraenoate + ATP + CoA = 12-hydroxy-(5Z,8Z,10E,14Z)-eicosatetraenoyl-CoA + AMP + diphosphate</text>
        <dbReference type="Rhea" id="RHEA:52112"/>
        <dbReference type="ChEBI" id="CHEBI:30616"/>
        <dbReference type="ChEBI" id="CHEBI:33019"/>
        <dbReference type="ChEBI" id="CHEBI:57287"/>
        <dbReference type="ChEBI" id="CHEBI:90718"/>
        <dbReference type="ChEBI" id="CHEBI:136408"/>
        <dbReference type="ChEBI" id="CHEBI:456215"/>
    </reaction>
    <physiologicalReaction direction="left-to-right" evidence="11">
        <dbReference type="Rhea" id="RHEA:52113"/>
    </physiologicalReaction>
</comment>
<dbReference type="Gene3D" id="3.60.10.10">
    <property type="entry name" value="Endonuclease/exonuclease/phosphatase"/>
    <property type="match status" value="1"/>
</dbReference>
<dbReference type="PANTHER" id="PTHR43272">
    <property type="entry name" value="LONG-CHAIN-FATTY-ACID--COA LIGASE"/>
    <property type="match status" value="1"/>
</dbReference>
<feature type="compositionally biased region" description="Low complexity" evidence="17">
    <location>
        <begin position="745"/>
        <end position="756"/>
    </location>
</feature>
<evidence type="ECO:0000256" key="15">
    <source>
        <dbReference type="ARBA" id="ARBA00049139"/>
    </source>
</evidence>
<dbReference type="InterPro" id="IPR000637">
    <property type="entry name" value="HMGI/Y_DNA-bd_CS"/>
</dbReference>
<dbReference type="InterPro" id="IPR036388">
    <property type="entry name" value="WH-like_DNA-bd_sf"/>
</dbReference>
<dbReference type="PROSITE" id="PS50878">
    <property type="entry name" value="RT_POL"/>
    <property type="match status" value="1"/>
</dbReference>
<evidence type="ECO:0000256" key="12">
    <source>
        <dbReference type="ARBA" id="ARBA00024532"/>
    </source>
</evidence>
<dbReference type="CDD" id="cd09076">
    <property type="entry name" value="L1-EN"/>
    <property type="match status" value="1"/>
</dbReference>
<evidence type="ECO:0000259" key="18">
    <source>
        <dbReference type="PROSITE" id="PS50878"/>
    </source>
</evidence>
<accession>A0AAE0UWJ6</accession>
<organism evidence="19 20">
    <name type="scientific">Hemibagrus guttatus</name>
    <dbReference type="NCBI Taxonomy" id="175788"/>
    <lineage>
        <taxon>Eukaryota</taxon>
        <taxon>Metazoa</taxon>
        <taxon>Chordata</taxon>
        <taxon>Craniata</taxon>
        <taxon>Vertebrata</taxon>
        <taxon>Euteleostomi</taxon>
        <taxon>Actinopterygii</taxon>
        <taxon>Neopterygii</taxon>
        <taxon>Teleostei</taxon>
        <taxon>Ostariophysi</taxon>
        <taxon>Siluriformes</taxon>
        <taxon>Bagridae</taxon>
        <taxon>Hemibagrus</taxon>
    </lineage>
</organism>
<sequence>GLAIPDGAIPKPGSDVAAQDALDGSSVEHVVSQHSEQQWAEHTALRGPTTQCCGDAVLDPNCLRVPSQEVQDPVAEIQAQPLSQARRKEHKGPVQCVLGSSHGRGPRRPKPWTKNLAFGTWNVTSLGGKEPELVREVERYRLEIVRLASTHSLGSGIQLLERGWTLFFSGVPHGERHRAGVGLLIAPQLSCHVLEFSPVNERVVSLRLRTGDRCLTVVSAYGPNGSVEYPTFLETLRGVLEGAPTGESIVLLGDFNAHVGNDSDTWRGVIGRNGPPDLNLSGVLLLDFCASHSLSITNTMFKHKGAHQYTWYQDTLGRRSMINLVAMSSDLRPHVLDTRVKRGAELSTDHHLVVSWIRLRRRTRTQSRGTLDQLYTLHWVLEGSWEFAQPVHMCFVDFEKAFDRVPRGILWEVLWEYGVRGPLLRAVQSLYKQSRSLVRIASCKSDLFLVHVGLRQGCLLSPVLFIVFMDRISRRSQGLEGVRFGDHRISSLIFADDVVLLAPSSLDLQHALGRFAAECEAAGMRVSTSKSEAMVLDQKKVACTLQVGGEVLPQVEQFKYFGVLFTSEGRMDREIDRRIGAAAAVMWSMYRSVVVKKELTRKVKLSIYQSIYVPTLTYGHELWVMTERVRSRIQVAEMSFLHRVAGRSLRDRVRSSVTREELGVEPLLLHIERGQLRWLGHLFRMPPGHLPGEVFRACPTGKRPRGRPRTRWRDYVSRLAWEHLGVPPEELEEVSEEREYKRHLSTTSNSQTPNSTMAKTKELSKDTRNKIVDLHQAGKTESAIELSTTLIERMQVQELVLSVSPSELEKLFHLISSTPTAVLFGLGALTAILAYWLSTRPRAPVPPCDLLHQSDEVEGGGHRSMLVDKPFTRYYEDTKTLYEAFQRGLHITGDGPFLGSRLPNQPYKWLSYQEVITRAEYLGSGLLSQGCQPNSTQFIGVFAQNRPEWIISELACYTYSMVVVPLYDTLGPDAIRYIINTAEISTVICDKPEKAKVLLDNVERQRTPTLKKVILMDPFDIKLVEQGKKCGVHIQALKDVEALGQEHYRKPVPRVFCLPVMFAFLSLNFYFYLPPRSEDLSIICFTSGTTGNPKGVMLTHGNIVADFSGFLKATDKVISPNQDDVLISFLPLAHMFERLIEAVVYCHGGRIGFFQGDIRLLSDDMKVLRPTIFPVVPRLLNRMYDKDSTHQLYAKAEKCEFHKNSITFLGYVISQQGVEVDPKKHPFSTRAHSASIDCACSDPVEPRGGDTVGPGQQTLTIDLSSYQIICALLSAFPGLDKLTIPAGLLEPLPIPHRPWSHMAVDFVTDLPSSGGHNMILLAIDRFSKACRLVPLKGLPTAMETATTHTYGLPEDIVLDRGPQFMSQIFTQANTPVKRWLLNFAAKKKGEEVSSGIIRNDSIWDKIFFSKIQASLGGNLRMVITGAAPTSPTVLSFLRAALGCQVYEAYGQTECTAGCTFTTPGDWTSGHVGAPLPCNLIKLVDVPEKNYFTSKGKGEVCVKGPNVFKGYLKDPVMTAETLDPEGWLHTGDIGQWLPNGTLKIIDRKKHIFKLAQGEYISPEKIENIYIRSEPVSQLYVHGDSLQSCLVGIVVPDPEVMPSWAQKRGIGGCYDDLCKNVELKKAILDDLVSLGKAGGLHSFEQVKDIYIHNEMFSIENGLLTPTLKAKRPELKEYFKMQIEHLYGNITM</sequence>
<dbReference type="GO" id="GO:0006259">
    <property type="term" value="P:DNA metabolic process"/>
    <property type="evidence" value="ECO:0007669"/>
    <property type="project" value="UniProtKB-ARBA"/>
</dbReference>
<dbReference type="Proteomes" id="UP001274896">
    <property type="component" value="Unassembled WGS sequence"/>
</dbReference>
<protein>
    <recommendedName>
        <fullName evidence="16">Long-chain-fatty-acid--CoA ligase</fullName>
        <ecNumber evidence="16">6.2.1.3</ecNumber>
    </recommendedName>
</protein>
<dbReference type="InterPro" id="IPR036691">
    <property type="entry name" value="Endo/exonu/phosph_ase_sf"/>
</dbReference>
<evidence type="ECO:0000256" key="2">
    <source>
        <dbReference type="ARBA" id="ARBA00006432"/>
    </source>
</evidence>
<gene>
    <name evidence="19" type="ORF">QTP70_029847</name>
</gene>
<evidence type="ECO:0000256" key="4">
    <source>
        <dbReference type="ARBA" id="ARBA00022741"/>
    </source>
</evidence>
<dbReference type="InterPro" id="IPR042099">
    <property type="entry name" value="ANL_N_sf"/>
</dbReference>
<dbReference type="InterPro" id="IPR036397">
    <property type="entry name" value="RNaseH_sf"/>
</dbReference>
<dbReference type="GO" id="GO:0005524">
    <property type="term" value="F:ATP binding"/>
    <property type="evidence" value="ECO:0007669"/>
    <property type="project" value="UniProtKB-KW"/>
</dbReference>
<dbReference type="Pfam" id="PF00078">
    <property type="entry name" value="RVT_1"/>
    <property type="match status" value="1"/>
</dbReference>
<keyword evidence="8" id="KW-0539">Nucleus</keyword>
<keyword evidence="20" id="KW-1185">Reference proteome</keyword>
<dbReference type="InterPro" id="IPR000477">
    <property type="entry name" value="RT_dom"/>
</dbReference>
<keyword evidence="4 16" id="KW-0547">Nucleotide-binding</keyword>
<dbReference type="Gene3D" id="3.30.420.10">
    <property type="entry name" value="Ribonuclease H-like superfamily/Ribonuclease H"/>
    <property type="match status" value="1"/>
</dbReference>
<evidence type="ECO:0000256" key="11">
    <source>
        <dbReference type="ARBA" id="ARBA00024495"/>
    </source>
</evidence>
<feature type="region of interest" description="Disordered" evidence="17">
    <location>
        <begin position="81"/>
        <end position="112"/>
    </location>
</feature>
<proteinExistence type="inferred from homology"/>
<dbReference type="PROSITE" id="PS00455">
    <property type="entry name" value="AMP_BINDING"/>
    <property type="match status" value="1"/>
</dbReference>
<dbReference type="PROSITE" id="PS00354">
    <property type="entry name" value="HMGI_Y"/>
    <property type="match status" value="1"/>
</dbReference>
<dbReference type="CDD" id="cd01650">
    <property type="entry name" value="RT_nLTR_like"/>
    <property type="match status" value="1"/>
</dbReference>
<dbReference type="InterPro" id="IPR000873">
    <property type="entry name" value="AMP-dep_synth/lig_dom"/>
</dbReference>
<comment type="catalytic activity">
    <reaction evidence="15">
        <text>hexadecanoate + ATP + CoA = hexadecanoyl-CoA + AMP + diphosphate</text>
        <dbReference type="Rhea" id="RHEA:30751"/>
        <dbReference type="ChEBI" id="CHEBI:7896"/>
        <dbReference type="ChEBI" id="CHEBI:30616"/>
        <dbReference type="ChEBI" id="CHEBI:33019"/>
        <dbReference type="ChEBI" id="CHEBI:57287"/>
        <dbReference type="ChEBI" id="CHEBI:57379"/>
        <dbReference type="ChEBI" id="CHEBI:456215"/>
    </reaction>
    <physiologicalReaction direction="left-to-right" evidence="15">
        <dbReference type="Rhea" id="RHEA:30752"/>
    </physiologicalReaction>
</comment>
<comment type="catalytic activity">
    <reaction evidence="14">
        <text>(E)-hexadec-2-enoate + ATP + CoA = (2E)-hexadecenoyl-CoA + AMP + diphosphate</text>
        <dbReference type="Rhea" id="RHEA:36139"/>
        <dbReference type="ChEBI" id="CHEBI:30616"/>
        <dbReference type="ChEBI" id="CHEBI:33019"/>
        <dbReference type="ChEBI" id="CHEBI:57287"/>
        <dbReference type="ChEBI" id="CHEBI:61526"/>
        <dbReference type="ChEBI" id="CHEBI:72745"/>
        <dbReference type="ChEBI" id="CHEBI:456215"/>
    </reaction>
    <physiologicalReaction direction="left-to-right" evidence="14">
        <dbReference type="Rhea" id="RHEA:36140"/>
    </physiologicalReaction>
</comment>
<dbReference type="PANTHER" id="PTHR43272:SF54">
    <property type="entry name" value="LONG-CHAIN-FATTY-ACID--COA LIGASE 6"/>
    <property type="match status" value="1"/>
</dbReference>
<dbReference type="Pfam" id="PF14529">
    <property type="entry name" value="Exo_endo_phos_2"/>
    <property type="match status" value="1"/>
</dbReference>
<evidence type="ECO:0000313" key="20">
    <source>
        <dbReference type="Proteomes" id="UP001274896"/>
    </source>
</evidence>
<feature type="region of interest" description="Disordered" evidence="17">
    <location>
        <begin position="732"/>
        <end position="763"/>
    </location>
</feature>
<keyword evidence="3 16" id="KW-0436">Ligase</keyword>
<dbReference type="SUPFAM" id="SSF56801">
    <property type="entry name" value="Acetyl-CoA synthetase-like"/>
    <property type="match status" value="1"/>
</dbReference>
<evidence type="ECO:0000256" key="14">
    <source>
        <dbReference type="ARBA" id="ARBA00024565"/>
    </source>
</evidence>
<comment type="catalytic activity">
    <reaction evidence="9">
        <text>5-hydroxy-(6E,8Z,11Z,14Z)-eicosatetraenoate + ATP + CoA = 5-hydroxy-(6E,8Z,11Z,14Z)-eicosatetraenoyl-CoA + AMP + diphosphate</text>
        <dbReference type="Rhea" id="RHEA:52108"/>
        <dbReference type="ChEBI" id="CHEBI:30616"/>
        <dbReference type="ChEBI" id="CHEBI:33019"/>
        <dbReference type="ChEBI" id="CHEBI:57287"/>
        <dbReference type="ChEBI" id="CHEBI:65341"/>
        <dbReference type="ChEBI" id="CHEBI:136407"/>
        <dbReference type="ChEBI" id="CHEBI:456215"/>
    </reaction>
    <physiologicalReaction direction="left-to-right" evidence="9">
        <dbReference type="Rhea" id="RHEA:52109"/>
    </physiologicalReaction>
</comment>
<comment type="similarity">
    <text evidence="2 16">Belongs to the ATP-dependent AMP-binding enzyme family.</text>
</comment>
<evidence type="ECO:0000256" key="7">
    <source>
        <dbReference type="ARBA" id="ARBA00023098"/>
    </source>
</evidence>
<dbReference type="GO" id="GO:0016020">
    <property type="term" value="C:membrane"/>
    <property type="evidence" value="ECO:0007669"/>
    <property type="project" value="TreeGrafter"/>
</dbReference>
<dbReference type="GO" id="GO:0003676">
    <property type="term" value="F:nucleic acid binding"/>
    <property type="evidence" value="ECO:0007669"/>
    <property type="project" value="InterPro"/>
</dbReference>
<evidence type="ECO:0000256" key="5">
    <source>
        <dbReference type="ARBA" id="ARBA00022832"/>
    </source>
</evidence>
<dbReference type="GO" id="GO:0006355">
    <property type="term" value="P:regulation of DNA-templated transcription"/>
    <property type="evidence" value="ECO:0007669"/>
    <property type="project" value="InterPro"/>
</dbReference>
<dbReference type="EC" id="6.2.1.3" evidence="16"/>
<dbReference type="GO" id="GO:0047676">
    <property type="term" value="F:arachidonate-CoA ligase activity"/>
    <property type="evidence" value="ECO:0007669"/>
    <property type="project" value="UniProtKB-EC"/>
</dbReference>
<evidence type="ECO:0000256" key="1">
    <source>
        <dbReference type="ARBA" id="ARBA00004123"/>
    </source>
</evidence>
<comment type="catalytic activity">
    <reaction evidence="13">
        <text>(5Z,8Z,11Z,14Z)-eicosatetraenoate + ATP + CoA = (5Z,8Z,11Z,14Z)-eicosatetraenoyl-CoA + AMP + diphosphate</text>
        <dbReference type="Rhea" id="RHEA:19713"/>
        <dbReference type="ChEBI" id="CHEBI:30616"/>
        <dbReference type="ChEBI" id="CHEBI:32395"/>
        <dbReference type="ChEBI" id="CHEBI:33019"/>
        <dbReference type="ChEBI" id="CHEBI:57287"/>
        <dbReference type="ChEBI" id="CHEBI:57368"/>
        <dbReference type="ChEBI" id="CHEBI:456215"/>
        <dbReference type="EC" id="6.2.1.15"/>
    </reaction>
    <physiologicalReaction direction="left-to-right" evidence="13">
        <dbReference type="Rhea" id="RHEA:19714"/>
    </physiologicalReaction>
</comment>
<reference evidence="19" key="1">
    <citation type="submission" date="2023-06" db="EMBL/GenBank/DDBJ databases">
        <title>Male Hemibagrus guttatus genome.</title>
        <authorList>
            <person name="Bian C."/>
        </authorList>
    </citation>
    <scope>NUCLEOTIDE SEQUENCE</scope>
    <source>
        <strain evidence="19">Male_cb2023</strain>
        <tissue evidence="19">Muscle</tissue>
    </source>
</reference>
<dbReference type="GO" id="GO:0005783">
    <property type="term" value="C:endoplasmic reticulum"/>
    <property type="evidence" value="ECO:0007669"/>
    <property type="project" value="TreeGrafter"/>
</dbReference>
<name>A0AAE0UWJ6_9TELE</name>
<keyword evidence="6 16" id="KW-0067">ATP-binding</keyword>
<dbReference type="EMBL" id="JAUCMX010000014">
    <property type="protein sequence ID" value="KAK3524537.1"/>
    <property type="molecule type" value="Genomic_DNA"/>
</dbReference>
<dbReference type="SUPFAM" id="SSF56672">
    <property type="entry name" value="DNA/RNA polymerases"/>
    <property type="match status" value="1"/>
</dbReference>
<feature type="non-terminal residue" evidence="19">
    <location>
        <position position="1"/>
    </location>
</feature>